<comment type="caution">
    <text evidence="2">The sequence shown here is derived from an EMBL/GenBank/DDBJ whole genome shotgun (WGS) entry which is preliminary data.</text>
</comment>
<dbReference type="EMBL" id="BAAAPO010000037">
    <property type="protein sequence ID" value="GAA1798307.1"/>
    <property type="molecule type" value="Genomic_DNA"/>
</dbReference>
<accession>A0ABN2LSP9</accession>
<sequence>MQQDTCGHRGHRDDPLYRIRNILRAGAENLTDRQNARLATAWAADERHFEVEVAWSCAQQVRSAYHQDSHAAGRAVAEKILESFTSCPIPEVARLGRTLKQWRTEFLGYFDTNGASNGGTEAINGLIELCRRVARGFRNRDNYRLRMLLIGGGLDPSPHTHR</sequence>
<protein>
    <recommendedName>
        <fullName evidence="1">Transposase IS204/IS1001/IS1096/IS1165 DDE domain-containing protein</fullName>
    </recommendedName>
</protein>
<proteinExistence type="predicted"/>
<dbReference type="InterPro" id="IPR002560">
    <property type="entry name" value="Transposase_DDE"/>
</dbReference>
<feature type="domain" description="Transposase IS204/IS1001/IS1096/IS1165 DDE" evidence="1">
    <location>
        <begin position="9"/>
        <end position="147"/>
    </location>
</feature>
<evidence type="ECO:0000313" key="3">
    <source>
        <dbReference type="Proteomes" id="UP001499938"/>
    </source>
</evidence>
<gene>
    <name evidence="2" type="ORF">GCM10009811_23000</name>
</gene>
<name>A0ABN2LSP9_9MICO</name>
<reference evidence="2 3" key="1">
    <citation type="journal article" date="2019" name="Int. J. Syst. Evol. Microbiol.">
        <title>The Global Catalogue of Microorganisms (GCM) 10K type strain sequencing project: providing services to taxonomists for standard genome sequencing and annotation.</title>
        <authorList>
            <consortium name="The Broad Institute Genomics Platform"/>
            <consortium name="The Broad Institute Genome Sequencing Center for Infectious Disease"/>
            <person name="Wu L."/>
            <person name="Ma J."/>
        </authorList>
    </citation>
    <scope>NUCLEOTIDE SEQUENCE [LARGE SCALE GENOMIC DNA]</scope>
    <source>
        <strain evidence="2 3">JCM 15592</strain>
    </source>
</reference>
<evidence type="ECO:0000313" key="2">
    <source>
        <dbReference type="EMBL" id="GAA1798307.1"/>
    </source>
</evidence>
<dbReference type="Proteomes" id="UP001499938">
    <property type="component" value="Unassembled WGS sequence"/>
</dbReference>
<dbReference type="Pfam" id="PF01610">
    <property type="entry name" value="DDE_Tnp_ISL3"/>
    <property type="match status" value="1"/>
</dbReference>
<evidence type="ECO:0000259" key="1">
    <source>
        <dbReference type="Pfam" id="PF01610"/>
    </source>
</evidence>
<keyword evidence="3" id="KW-1185">Reference proteome</keyword>
<organism evidence="2 3">
    <name type="scientific">Nostocoides veronense</name>
    <dbReference type="NCBI Taxonomy" id="330836"/>
    <lineage>
        <taxon>Bacteria</taxon>
        <taxon>Bacillati</taxon>
        <taxon>Actinomycetota</taxon>
        <taxon>Actinomycetes</taxon>
        <taxon>Micrococcales</taxon>
        <taxon>Intrasporangiaceae</taxon>
        <taxon>Nostocoides</taxon>
    </lineage>
</organism>